<name>W1J7H9_9GAMM</name>
<organism evidence="1 2">
    <name type="scientific">Xenorhabdus cabanillasii JM26</name>
    <dbReference type="NCBI Taxonomy" id="1427517"/>
    <lineage>
        <taxon>Bacteria</taxon>
        <taxon>Pseudomonadati</taxon>
        <taxon>Pseudomonadota</taxon>
        <taxon>Gammaproteobacteria</taxon>
        <taxon>Enterobacterales</taxon>
        <taxon>Morganellaceae</taxon>
        <taxon>Xenorhabdus</taxon>
    </lineage>
</organism>
<comment type="caution">
    <text evidence="1">The sequence shown here is derived from an EMBL/GenBank/DDBJ whole genome shotgun (WGS) entry which is preliminary data.</text>
</comment>
<evidence type="ECO:0000313" key="2">
    <source>
        <dbReference type="Proteomes" id="UP000019197"/>
    </source>
</evidence>
<gene>
    <name evidence="1" type="ORF">XCR1_4400005</name>
</gene>
<dbReference type="EMBL" id="CBXE010000380">
    <property type="protein sequence ID" value="CDL86717.1"/>
    <property type="molecule type" value="Genomic_DNA"/>
</dbReference>
<reference evidence="1 2" key="1">
    <citation type="submission" date="2013-11" db="EMBL/GenBank/DDBJ databases">
        <title>Draft genome sequence and annotation of the entomopathogenic bacterium, Xenorhabdus cabanillasi strain JM26.</title>
        <authorList>
            <person name="Gualtieri M."/>
            <person name="Ogier J.C."/>
            <person name="Pages S."/>
            <person name="Givaudan A."/>
            <person name="Gaudriault S."/>
        </authorList>
    </citation>
    <scope>NUCLEOTIDE SEQUENCE [LARGE SCALE GENOMIC DNA]</scope>
    <source>
        <strain evidence="1 2">JM26</strain>
    </source>
</reference>
<accession>W1J7H9</accession>
<protein>
    <submittedName>
        <fullName evidence="1">Uncharacterized protein</fullName>
    </submittedName>
</protein>
<sequence length="38" mass="4237">MITRSQAQRNKLIDLLNAIERNINITTACFVAAGYQGK</sequence>
<evidence type="ECO:0000313" key="1">
    <source>
        <dbReference type="EMBL" id="CDL86717.1"/>
    </source>
</evidence>
<dbReference type="Proteomes" id="UP000019197">
    <property type="component" value="Unassembled WGS sequence"/>
</dbReference>
<proteinExistence type="predicted"/>
<dbReference type="AlphaFoldDB" id="W1J7H9"/>